<keyword evidence="3" id="KW-1185">Reference proteome</keyword>
<organism evidence="2 3">
    <name type="scientific">Streptomyces albireticuli</name>
    <dbReference type="NCBI Taxonomy" id="1940"/>
    <lineage>
        <taxon>Bacteria</taxon>
        <taxon>Bacillati</taxon>
        <taxon>Actinomycetota</taxon>
        <taxon>Actinomycetes</taxon>
        <taxon>Kitasatosporales</taxon>
        <taxon>Streptomycetaceae</taxon>
        <taxon>Streptomyces</taxon>
    </lineage>
</organism>
<feature type="domain" description="Nitroreductase" evidence="1">
    <location>
        <begin position="173"/>
        <end position="358"/>
    </location>
</feature>
<proteinExistence type="predicted"/>
<dbReference type="Pfam" id="PF00881">
    <property type="entry name" value="Nitroreductase"/>
    <property type="match status" value="1"/>
</dbReference>
<protein>
    <recommendedName>
        <fullName evidence="1">Nitroreductase domain-containing protein</fullName>
    </recommendedName>
</protein>
<dbReference type="RefSeq" id="WP_095581667.1">
    <property type="nucleotide sequence ID" value="NZ_JAJQQS010000029.1"/>
</dbReference>
<dbReference type="NCBIfam" id="TIGR03605">
    <property type="entry name" value="antibiot_sagB"/>
    <property type="match status" value="1"/>
</dbReference>
<dbReference type="AlphaFoldDB" id="A0A2A2D8Y0"/>
<dbReference type="PANTHER" id="PTHR43745:SF2">
    <property type="entry name" value="NITROREDUCTASE MJ1384-RELATED"/>
    <property type="match status" value="1"/>
</dbReference>
<comment type="caution">
    <text evidence="2">The sequence shown here is derived from an EMBL/GenBank/DDBJ whole genome shotgun (WGS) entry which is preliminary data.</text>
</comment>
<dbReference type="InterPro" id="IPR020051">
    <property type="entry name" value="SagB-type_dehydrogenase"/>
</dbReference>
<dbReference type="EMBL" id="NSJV01000314">
    <property type="protein sequence ID" value="PAU47907.1"/>
    <property type="molecule type" value="Genomic_DNA"/>
</dbReference>
<dbReference type="InterPro" id="IPR052544">
    <property type="entry name" value="Bacteriocin_Proc_Enz"/>
</dbReference>
<reference evidence="2 3" key="1">
    <citation type="submission" date="2017-08" db="EMBL/GenBank/DDBJ databases">
        <title>Genome sequence of Streptomyces albireticuli NRRL B-1670.</title>
        <authorList>
            <person name="Graham D.E."/>
            <person name="Mahan K.M."/>
            <person name="Klingeman D.M."/>
            <person name="Hettich R.L."/>
            <person name="Parry R.J."/>
            <person name="Spain J.C."/>
        </authorList>
    </citation>
    <scope>NUCLEOTIDE SEQUENCE [LARGE SCALE GENOMIC DNA]</scope>
    <source>
        <strain evidence="2 3">NRRL B-1670</strain>
    </source>
</reference>
<sequence length="385" mass="42857">MELRRPRSLVAYWHDGGLAIQDYLTQKPEGADRIPATRVNGAAVEVLTLFDDWADPEDVAHLLEGYGREDVLGAVKELHASGLLQTREQAERDETLERHWKNWGPEARLFLFGTKDVTYLAEEASDISHREAEKNRILESGPRPEIFSRHPGAPVLRLPQAYLPLRREYEDTITSRRTHREFLTDPVPLRTFSTVLHFTFGPMFFADGEGFGTLMMRTSPCAGSRHENECYVAVLNVEGIQPGLYHYSPSDHSLAALREEVTRETVQRLAFGQHMVGAAGFVCFLTAKIERAAYKYRQGRILRALFLNAGHLGQTFLLTATAAGLGPFQTDAFRDSEIEEFLGIDGISETVLYILGAGVPAGRTDGLPPQIPIASVPTPAREADS</sequence>
<evidence type="ECO:0000313" key="3">
    <source>
        <dbReference type="Proteomes" id="UP000218944"/>
    </source>
</evidence>
<dbReference type="GO" id="GO:0016491">
    <property type="term" value="F:oxidoreductase activity"/>
    <property type="evidence" value="ECO:0007669"/>
    <property type="project" value="InterPro"/>
</dbReference>
<gene>
    <name evidence="2" type="ORF">CK936_16155</name>
</gene>
<dbReference type="InterPro" id="IPR000415">
    <property type="entry name" value="Nitroreductase-like"/>
</dbReference>
<dbReference type="Proteomes" id="UP000218944">
    <property type="component" value="Unassembled WGS sequence"/>
</dbReference>
<dbReference type="InterPro" id="IPR029479">
    <property type="entry name" value="Nitroreductase"/>
</dbReference>
<accession>A0A2A2D8Y0</accession>
<dbReference type="CDD" id="cd02142">
    <property type="entry name" value="McbC_SagB-like_oxidoreductase"/>
    <property type="match status" value="1"/>
</dbReference>
<evidence type="ECO:0000259" key="1">
    <source>
        <dbReference type="Pfam" id="PF00881"/>
    </source>
</evidence>
<dbReference type="PANTHER" id="PTHR43745">
    <property type="entry name" value="NITROREDUCTASE MJ1384-RELATED"/>
    <property type="match status" value="1"/>
</dbReference>
<dbReference type="SUPFAM" id="SSF55469">
    <property type="entry name" value="FMN-dependent nitroreductase-like"/>
    <property type="match status" value="1"/>
</dbReference>
<dbReference type="Gene3D" id="3.40.109.10">
    <property type="entry name" value="NADH Oxidase"/>
    <property type="match status" value="1"/>
</dbReference>
<evidence type="ECO:0000313" key="2">
    <source>
        <dbReference type="EMBL" id="PAU47907.1"/>
    </source>
</evidence>
<name>A0A2A2D8Y0_9ACTN</name>